<dbReference type="EMBL" id="FUXE01000001">
    <property type="protein sequence ID" value="SJZ43002.1"/>
    <property type="molecule type" value="Genomic_DNA"/>
</dbReference>
<dbReference type="AlphaFoldDB" id="A0A1T4KKQ0"/>
<reference evidence="2" key="1">
    <citation type="submission" date="2017-02" db="EMBL/GenBank/DDBJ databases">
        <authorList>
            <person name="Varghese N."/>
            <person name="Submissions S."/>
        </authorList>
    </citation>
    <scope>NUCLEOTIDE SEQUENCE [LARGE SCALE GENOMIC DNA]</scope>
    <source>
        <strain evidence="2">ATCC 51356</strain>
    </source>
</reference>
<dbReference type="RefSeq" id="WP_018964975.1">
    <property type="nucleotide sequence ID" value="NZ_JACIJQ010000001.1"/>
</dbReference>
<keyword evidence="2" id="KW-1185">Reference proteome</keyword>
<dbReference type="Proteomes" id="UP000190121">
    <property type="component" value="Unassembled WGS sequence"/>
</dbReference>
<protein>
    <submittedName>
        <fullName evidence="1">Uncharacterized protein</fullName>
    </submittedName>
</protein>
<evidence type="ECO:0000313" key="2">
    <source>
        <dbReference type="Proteomes" id="UP000190121"/>
    </source>
</evidence>
<sequence>MPKKKCPKMEEQGCLFIVCPTLEMRLRASSNLKRVAMNANMEYSNFIKACKLESNLNLRTYLKCAKAFDKEVVLLHLPSGFVESITTPQKHQWFSTIEQRDLMEIVRKLFQIDTEVILFHIEHFVHQMKEQGDDESMKQLFASLFEVVQKLLKNYGHK</sequence>
<organism evidence="1 2">
    <name type="scientific">Porphyromonas circumdentaria</name>
    <dbReference type="NCBI Taxonomy" id="29524"/>
    <lineage>
        <taxon>Bacteria</taxon>
        <taxon>Pseudomonadati</taxon>
        <taxon>Bacteroidota</taxon>
        <taxon>Bacteroidia</taxon>
        <taxon>Bacteroidales</taxon>
        <taxon>Porphyromonadaceae</taxon>
        <taxon>Porphyromonas</taxon>
    </lineage>
</organism>
<evidence type="ECO:0000313" key="1">
    <source>
        <dbReference type="EMBL" id="SJZ43002.1"/>
    </source>
</evidence>
<accession>A0A1T4KKQ0</accession>
<proteinExistence type="predicted"/>
<dbReference type="STRING" id="29524.SAMN02745171_00089"/>
<gene>
    <name evidence="1" type="ORF">SAMN02745171_00089</name>
</gene>
<name>A0A1T4KKQ0_9PORP</name>